<feature type="active site" description="Acyl-ester intermediate" evidence="5">
    <location>
        <position position="227"/>
    </location>
</feature>
<dbReference type="InterPro" id="IPR023631">
    <property type="entry name" value="Amidase_dom"/>
</dbReference>
<keyword evidence="4" id="KW-0378">Hydrolase</keyword>
<dbReference type="Proteomes" id="UP000038010">
    <property type="component" value="Unassembled WGS sequence"/>
</dbReference>
<dbReference type="GeneID" id="28736551"/>
<evidence type="ECO:0000259" key="7">
    <source>
        <dbReference type="Pfam" id="PF01425"/>
    </source>
</evidence>
<comment type="caution">
    <text evidence="8">The sequence shown here is derived from an EMBL/GenBank/DDBJ whole genome shotgun (WGS) entry which is preliminary data.</text>
</comment>
<keyword evidence="9" id="KW-1185">Reference proteome</keyword>
<gene>
    <name evidence="8" type="ORF">AB675_4527</name>
</gene>
<feature type="active site" description="Charge relay system" evidence="5">
    <location>
        <position position="127"/>
    </location>
</feature>
<dbReference type="AlphaFoldDB" id="A0A0N1H339"/>
<name>A0A0N1H339_9EURO</name>
<evidence type="ECO:0000256" key="3">
    <source>
        <dbReference type="ARBA" id="ARBA00012922"/>
    </source>
</evidence>
<dbReference type="STRING" id="1664694.A0A0N1H339"/>
<dbReference type="InterPro" id="IPR036928">
    <property type="entry name" value="AS_sf"/>
</dbReference>
<feature type="binding site" evidence="6">
    <location>
        <position position="203"/>
    </location>
    <ligand>
        <name>substrate</name>
    </ligand>
</feature>
<evidence type="ECO:0000256" key="6">
    <source>
        <dbReference type="PIRSR" id="PIRSR001221-2"/>
    </source>
</evidence>
<reference evidence="8 9" key="1">
    <citation type="submission" date="2015-06" db="EMBL/GenBank/DDBJ databases">
        <title>Draft genome of the ant-associated black yeast Phialophora attae CBS 131958.</title>
        <authorList>
            <person name="Moreno L.F."/>
            <person name="Stielow B.J."/>
            <person name="de Hoog S."/>
            <person name="Vicente V.A."/>
            <person name="Weiss V.A."/>
            <person name="de Vries M."/>
            <person name="Cruz L.M."/>
            <person name="Souza E.M."/>
        </authorList>
    </citation>
    <scope>NUCLEOTIDE SEQUENCE [LARGE SCALE GENOMIC DNA]</scope>
    <source>
        <strain evidence="8 9">CBS 131958</strain>
    </source>
</reference>
<feature type="binding site" evidence="6">
    <location>
        <begin position="224"/>
        <end position="227"/>
    </location>
    <ligand>
        <name>substrate</name>
    </ligand>
</feature>
<organism evidence="8 9">
    <name type="scientific">Cyphellophora attinorum</name>
    <dbReference type="NCBI Taxonomy" id="1664694"/>
    <lineage>
        <taxon>Eukaryota</taxon>
        <taxon>Fungi</taxon>
        <taxon>Dikarya</taxon>
        <taxon>Ascomycota</taxon>
        <taxon>Pezizomycotina</taxon>
        <taxon>Eurotiomycetes</taxon>
        <taxon>Chaetothyriomycetidae</taxon>
        <taxon>Chaetothyriales</taxon>
        <taxon>Cyphellophoraceae</taxon>
        <taxon>Cyphellophora</taxon>
    </lineage>
</organism>
<dbReference type="VEuPathDB" id="FungiDB:AB675_4527"/>
<dbReference type="OrthoDB" id="6428749at2759"/>
<dbReference type="Pfam" id="PF01425">
    <property type="entry name" value="Amidase"/>
    <property type="match status" value="1"/>
</dbReference>
<dbReference type="GO" id="GO:0004040">
    <property type="term" value="F:amidase activity"/>
    <property type="evidence" value="ECO:0007669"/>
    <property type="project" value="UniProtKB-EC"/>
</dbReference>
<feature type="domain" description="Amidase" evidence="7">
    <location>
        <begin position="75"/>
        <end position="524"/>
    </location>
</feature>
<dbReference type="PANTHER" id="PTHR46072">
    <property type="entry name" value="AMIDASE-RELATED-RELATED"/>
    <property type="match status" value="1"/>
</dbReference>
<evidence type="ECO:0000313" key="8">
    <source>
        <dbReference type="EMBL" id="KPI39155.1"/>
    </source>
</evidence>
<dbReference type="EC" id="3.5.1.4" evidence="3"/>
<dbReference type="RefSeq" id="XP_017999118.1">
    <property type="nucleotide sequence ID" value="XM_018144671.1"/>
</dbReference>
<sequence>MASSWESKVASVREHRDASLAKVEPAISVATQGLPLNSQKVPASVLTSRELELTESYTVKQLLAKLRSREIKVEEVTRAFLRRAAVAQASVNCLTELLWDQALERAKYLDSLPEPTGPLFGLPISTKEHHGQKGENVVSNASYVAWIGQAHGSCQLYDILWDAGCVYFARTTQPQTIMHLETNSNIYGRTLNPYNRNLTPGGSSGGESALIGMRGSLLGVGGDIGGSIRCPAAHCGIYGFKPTCKRIPSGGVRTHMVGKEAILSTLGPMTVDREALQLFVDVVMASEPWLLDPSLTVGWTKYKYDKPLKIAVQWTDGVVQPHPPMIRALKEVVAACEAAGMEVVDWDCTELQHDKAWEILSSLYWTDGGDETLGRLNAAGEPVLPLTKFIIQEQPAVKSLTQHELWERTKQRDQYRDFYAKAWNAASKDRQIDVILCPPSFSAAVPHDQSKYWGYTAQWNLLDYPGAVFPVTTVDPEKDPKDQTYKPKNAQDEFCYSLYTPETYKDAPISLQIIGRRNHDEKVLAALDEIEKALGRS</sequence>
<comment type="similarity">
    <text evidence="2">Belongs to the amidase family.</text>
</comment>
<protein>
    <recommendedName>
        <fullName evidence="3">amidase</fullName>
        <ecNumber evidence="3">3.5.1.4</ecNumber>
    </recommendedName>
</protein>
<dbReference type="Gene3D" id="3.90.1300.10">
    <property type="entry name" value="Amidase signature (AS) domain"/>
    <property type="match status" value="1"/>
</dbReference>
<dbReference type="PROSITE" id="PS00571">
    <property type="entry name" value="AMIDASES"/>
    <property type="match status" value="1"/>
</dbReference>
<dbReference type="EMBL" id="LFJN01000016">
    <property type="protein sequence ID" value="KPI39155.1"/>
    <property type="molecule type" value="Genomic_DNA"/>
</dbReference>
<evidence type="ECO:0000256" key="5">
    <source>
        <dbReference type="PIRSR" id="PIRSR001221-1"/>
    </source>
</evidence>
<proteinExistence type="inferred from homology"/>
<dbReference type="PIRSF" id="PIRSF001221">
    <property type="entry name" value="Amidase_fungi"/>
    <property type="match status" value="1"/>
</dbReference>
<evidence type="ECO:0000313" key="9">
    <source>
        <dbReference type="Proteomes" id="UP000038010"/>
    </source>
</evidence>
<comment type="catalytic activity">
    <reaction evidence="1">
        <text>a monocarboxylic acid amide + H2O = a monocarboxylate + NH4(+)</text>
        <dbReference type="Rhea" id="RHEA:12020"/>
        <dbReference type="ChEBI" id="CHEBI:15377"/>
        <dbReference type="ChEBI" id="CHEBI:28938"/>
        <dbReference type="ChEBI" id="CHEBI:35757"/>
        <dbReference type="ChEBI" id="CHEBI:83628"/>
        <dbReference type="EC" id="3.5.1.4"/>
    </reaction>
</comment>
<feature type="binding site" evidence="6">
    <location>
        <position position="177"/>
    </location>
    <ligand>
        <name>substrate</name>
    </ligand>
</feature>
<dbReference type="InterPro" id="IPR020556">
    <property type="entry name" value="Amidase_CS"/>
</dbReference>
<feature type="active site" description="Charge relay system" evidence="5">
    <location>
        <position position="203"/>
    </location>
</feature>
<evidence type="ECO:0000256" key="4">
    <source>
        <dbReference type="ARBA" id="ARBA00022801"/>
    </source>
</evidence>
<accession>A0A0N1H339</accession>
<evidence type="ECO:0000256" key="1">
    <source>
        <dbReference type="ARBA" id="ARBA00001311"/>
    </source>
</evidence>
<dbReference type="PANTHER" id="PTHR46072:SF4">
    <property type="entry name" value="AMIDASE C550.07-RELATED"/>
    <property type="match status" value="1"/>
</dbReference>
<evidence type="ECO:0000256" key="2">
    <source>
        <dbReference type="ARBA" id="ARBA00009199"/>
    </source>
</evidence>
<dbReference type="SUPFAM" id="SSF75304">
    <property type="entry name" value="Amidase signature (AS) enzymes"/>
    <property type="match status" value="1"/>
</dbReference>